<keyword evidence="12" id="KW-0675">Receptor</keyword>
<keyword evidence="13" id="KW-1185">Reference proteome</keyword>
<evidence type="ECO:0000256" key="4">
    <source>
        <dbReference type="ARBA" id="ARBA00022692"/>
    </source>
</evidence>
<evidence type="ECO:0000256" key="2">
    <source>
        <dbReference type="ARBA" id="ARBA00022448"/>
    </source>
</evidence>
<keyword evidence="4 8" id="KW-0812">Transmembrane</keyword>
<evidence type="ECO:0000256" key="6">
    <source>
        <dbReference type="ARBA" id="ARBA00023136"/>
    </source>
</evidence>
<dbReference type="GO" id="GO:0044718">
    <property type="term" value="P:siderophore transmembrane transport"/>
    <property type="evidence" value="ECO:0007669"/>
    <property type="project" value="TreeGrafter"/>
</dbReference>
<evidence type="ECO:0000256" key="5">
    <source>
        <dbReference type="ARBA" id="ARBA00023077"/>
    </source>
</evidence>
<evidence type="ECO:0000313" key="12">
    <source>
        <dbReference type="EMBL" id="OZV70734.1"/>
    </source>
</evidence>
<dbReference type="Gene3D" id="2.60.40.1120">
    <property type="entry name" value="Carboxypeptidase-like, regulatory domain"/>
    <property type="match status" value="1"/>
</dbReference>
<evidence type="ECO:0000259" key="10">
    <source>
        <dbReference type="Pfam" id="PF00593"/>
    </source>
</evidence>
<name>A0A265UZI4_9FLAO</name>
<dbReference type="InterPro" id="IPR037066">
    <property type="entry name" value="Plug_dom_sf"/>
</dbReference>
<dbReference type="RefSeq" id="WP_094966808.1">
    <property type="nucleotide sequence ID" value="NZ_NGJN01000001.1"/>
</dbReference>
<dbReference type="AlphaFoldDB" id="A0A265UZI4"/>
<dbReference type="OrthoDB" id="9760333at2"/>
<organism evidence="12 13">
    <name type="scientific">Winogradskyella aurantia</name>
    <dbReference type="NCBI Taxonomy" id="1915063"/>
    <lineage>
        <taxon>Bacteria</taxon>
        <taxon>Pseudomonadati</taxon>
        <taxon>Bacteroidota</taxon>
        <taxon>Flavobacteriia</taxon>
        <taxon>Flavobacteriales</taxon>
        <taxon>Flavobacteriaceae</taxon>
        <taxon>Winogradskyella</taxon>
    </lineage>
</organism>
<dbReference type="EMBL" id="NGJN01000001">
    <property type="protein sequence ID" value="OZV70734.1"/>
    <property type="molecule type" value="Genomic_DNA"/>
</dbReference>
<evidence type="ECO:0000256" key="8">
    <source>
        <dbReference type="PROSITE-ProRule" id="PRU01360"/>
    </source>
</evidence>
<dbReference type="Gene3D" id="2.40.170.20">
    <property type="entry name" value="TonB-dependent receptor, beta-barrel domain"/>
    <property type="match status" value="1"/>
</dbReference>
<dbReference type="InterPro" id="IPR000531">
    <property type="entry name" value="Beta-barrel_TonB"/>
</dbReference>
<keyword evidence="2 8" id="KW-0813">Transport</keyword>
<feature type="domain" description="TonB-dependent receptor plug" evidence="11">
    <location>
        <begin position="117"/>
        <end position="223"/>
    </location>
</feature>
<dbReference type="InterPro" id="IPR008969">
    <property type="entry name" value="CarboxyPept-like_regulatory"/>
</dbReference>
<dbReference type="Pfam" id="PF07715">
    <property type="entry name" value="Plug"/>
    <property type="match status" value="1"/>
</dbReference>
<dbReference type="Proteomes" id="UP000216840">
    <property type="component" value="Unassembled WGS sequence"/>
</dbReference>
<dbReference type="InterPro" id="IPR012910">
    <property type="entry name" value="Plug_dom"/>
</dbReference>
<keyword evidence="5 9" id="KW-0798">TonB box</keyword>
<keyword evidence="6 8" id="KW-0472">Membrane</keyword>
<comment type="subcellular location">
    <subcellularLocation>
        <location evidence="1 8">Cell outer membrane</location>
        <topology evidence="1 8">Multi-pass membrane protein</topology>
    </subcellularLocation>
</comment>
<keyword evidence="3 8" id="KW-1134">Transmembrane beta strand</keyword>
<evidence type="ECO:0000256" key="7">
    <source>
        <dbReference type="ARBA" id="ARBA00023237"/>
    </source>
</evidence>
<dbReference type="PANTHER" id="PTHR30069:SF57">
    <property type="entry name" value="TONB-DEPENDENT RECEPTOR"/>
    <property type="match status" value="1"/>
</dbReference>
<feature type="domain" description="TonB-dependent receptor-like beta-barrel" evidence="10">
    <location>
        <begin position="289"/>
        <end position="746"/>
    </location>
</feature>
<sequence length="784" mass="87180">MRINIFISLFCINIVFAQDISVKGKVRFQGDPISYASLKFKNDEKTYLGYSDQNGNFSINIPYGNYQLTVDALGFKAKHATIVINKQNRNNLNIELVEDLLGLDEVVVSATRNRVNKKEAPIIVNTLGEKLINATQSLVVSESLNYTPGVRVENNCQNCGFTQVRLNGLDGSYSQILVNSRAVFSALNSVYGLEQIPAQIIDRVEIVRSGGSALFGSNAIAGTVNIITKDPVLNTWEVGSYMGLVDGDTPDRVLKFNASIVSDDLRSGATFYGTHRDRDEWDANNDGFTELVELRNTTFGTKFYYKPTDRSRITVDATVLNEYRRGGDRLDLAPHLTDITEELTHNTIMGGISYDFNNEANSSYYSIYSSVQYTDRDSYYGGLGGGRTQQDSLTALNAYGTTKDLAIATGFQFTRQFKRDILTAGAEHNVSRTEDNILGYNRLIDQDVNASGVYAQYEWKPNRRFSALIGSRLDYINVDGTYRVGNIERGVDISQATINPRMTLAYQITEDLKFRGGYARGFRAPQAFNEDLHISSVGGEPQFVILSNDLEAEYSNAFTGSFNFTKDFNTTQTNFLLEGFYTNLENPFTLVSTGAQLPNGSIVEEVRNGEGALVYGANIELGVSPSKKWLFQVGGTLQRSAYKEEQVLFEADGSNPNELDILISEFVRNPDVYGYLNTNWTPNETYSISVTGTYTGPMIVPLVISDSGFLQLNKSQAFFDLNINAETHFDVSKDFSVTLNAGVKNLFNSFQDDFDIGPMRDSDYVYGPAMPRTFFIGLTIGKLH</sequence>
<keyword evidence="7 8" id="KW-0998">Cell outer membrane</keyword>
<dbReference type="PANTHER" id="PTHR30069">
    <property type="entry name" value="TONB-DEPENDENT OUTER MEMBRANE RECEPTOR"/>
    <property type="match status" value="1"/>
</dbReference>
<evidence type="ECO:0000256" key="3">
    <source>
        <dbReference type="ARBA" id="ARBA00022452"/>
    </source>
</evidence>
<dbReference type="Pfam" id="PF13715">
    <property type="entry name" value="CarbopepD_reg_2"/>
    <property type="match status" value="1"/>
</dbReference>
<dbReference type="GO" id="GO:0009279">
    <property type="term" value="C:cell outer membrane"/>
    <property type="evidence" value="ECO:0007669"/>
    <property type="project" value="UniProtKB-SubCell"/>
</dbReference>
<dbReference type="SUPFAM" id="SSF49464">
    <property type="entry name" value="Carboxypeptidase regulatory domain-like"/>
    <property type="match status" value="1"/>
</dbReference>
<reference evidence="12 13" key="1">
    <citation type="submission" date="2017-05" db="EMBL/GenBank/DDBJ databases">
        <title>The draft genome sequence of Idiomarina salinarum WNB302.</title>
        <authorList>
            <person name="Sun Y."/>
            <person name="Chen B."/>
            <person name="Du Z."/>
        </authorList>
    </citation>
    <scope>NUCLEOTIDE SEQUENCE [LARGE SCALE GENOMIC DNA]</scope>
    <source>
        <strain evidence="12 13">WNB302</strain>
    </source>
</reference>
<dbReference type="Gene3D" id="2.170.130.10">
    <property type="entry name" value="TonB-dependent receptor, plug domain"/>
    <property type="match status" value="1"/>
</dbReference>
<dbReference type="PROSITE" id="PS52016">
    <property type="entry name" value="TONB_DEPENDENT_REC_3"/>
    <property type="match status" value="1"/>
</dbReference>
<evidence type="ECO:0000256" key="9">
    <source>
        <dbReference type="RuleBase" id="RU003357"/>
    </source>
</evidence>
<comment type="caution">
    <text evidence="12">The sequence shown here is derived from an EMBL/GenBank/DDBJ whole genome shotgun (WGS) entry which is preliminary data.</text>
</comment>
<gene>
    <name evidence="12" type="ORF">CA834_01070</name>
</gene>
<evidence type="ECO:0000313" key="13">
    <source>
        <dbReference type="Proteomes" id="UP000216840"/>
    </source>
</evidence>
<dbReference type="InterPro" id="IPR039426">
    <property type="entry name" value="TonB-dep_rcpt-like"/>
</dbReference>
<dbReference type="GO" id="GO:0015344">
    <property type="term" value="F:siderophore uptake transmembrane transporter activity"/>
    <property type="evidence" value="ECO:0007669"/>
    <property type="project" value="TreeGrafter"/>
</dbReference>
<comment type="similarity">
    <text evidence="8 9">Belongs to the TonB-dependent receptor family.</text>
</comment>
<dbReference type="InterPro" id="IPR036942">
    <property type="entry name" value="Beta-barrel_TonB_sf"/>
</dbReference>
<dbReference type="Pfam" id="PF00593">
    <property type="entry name" value="TonB_dep_Rec_b-barrel"/>
    <property type="match status" value="1"/>
</dbReference>
<accession>A0A265UZI4</accession>
<evidence type="ECO:0000259" key="11">
    <source>
        <dbReference type="Pfam" id="PF07715"/>
    </source>
</evidence>
<protein>
    <submittedName>
        <fullName evidence="12">TonB-dependent receptor</fullName>
    </submittedName>
</protein>
<proteinExistence type="inferred from homology"/>
<dbReference type="SUPFAM" id="SSF56935">
    <property type="entry name" value="Porins"/>
    <property type="match status" value="1"/>
</dbReference>
<evidence type="ECO:0000256" key="1">
    <source>
        <dbReference type="ARBA" id="ARBA00004571"/>
    </source>
</evidence>